<sequence>MKPDASWPTHLRPPVQRQPWEFACGELDEAARTVLTTAGARSPFLGYQPSLPPSPSPR</sequence>
<gene>
    <name evidence="1" type="ORF">SAV14893_079800</name>
</gene>
<evidence type="ECO:0000313" key="1">
    <source>
        <dbReference type="EMBL" id="GDY68587.1"/>
    </source>
</evidence>
<dbReference type="EMBL" id="BJHX01000001">
    <property type="protein sequence ID" value="GDY68587.1"/>
    <property type="molecule type" value="Genomic_DNA"/>
</dbReference>
<comment type="caution">
    <text evidence="1">The sequence shown here is derived from an EMBL/GenBank/DDBJ whole genome shotgun (WGS) entry which is preliminary data.</text>
</comment>
<proteinExistence type="predicted"/>
<accession>A0A4D4MAW9</accession>
<protein>
    <submittedName>
        <fullName evidence="1">Uncharacterized protein</fullName>
    </submittedName>
</protein>
<reference evidence="1 2" key="1">
    <citation type="submission" date="2019-04" db="EMBL/GenBank/DDBJ databases">
        <title>Draft genome sequences of Streptomyces avermitilis NBRC 14893.</title>
        <authorList>
            <person name="Komaki H."/>
            <person name="Tamura T."/>
            <person name="Hosoyama A."/>
        </authorList>
    </citation>
    <scope>NUCLEOTIDE SEQUENCE [LARGE SCALE GENOMIC DNA]</scope>
    <source>
        <strain evidence="1 2">NBRC 14893</strain>
    </source>
</reference>
<organism evidence="1 2">
    <name type="scientific">Streptomyces avermitilis</name>
    <dbReference type="NCBI Taxonomy" id="33903"/>
    <lineage>
        <taxon>Bacteria</taxon>
        <taxon>Bacillati</taxon>
        <taxon>Actinomycetota</taxon>
        <taxon>Actinomycetes</taxon>
        <taxon>Kitasatosporales</taxon>
        <taxon>Streptomycetaceae</taxon>
        <taxon>Streptomyces</taxon>
    </lineage>
</organism>
<dbReference type="Proteomes" id="UP000302139">
    <property type="component" value="Unassembled WGS sequence"/>
</dbReference>
<dbReference type="AlphaFoldDB" id="A0A4D4MAW9"/>
<name>A0A4D4MAW9_STRAX</name>
<evidence type="ECO:0000313" key="2">
    <source>
        <dbReference type="Proteomes" id="UP000302139"/>
    </source>
</evidence>